<dbReference type="InterPro" id="IPR007060">
    <property type="entry name" value="FtsL/DivIC"/>
</dbReference>
<evidence type="ECO:0000313" key="2">
    <source>
        <dbReference type="Proteomes" id="UP000783588"/>
    </source>
</evidence>
<reference evidence="1 2" key="1">
    <citation type="submission" date="2021-06" db="EMBL/GenBank/DDBJ databases">
        <authorList>
            <person name="Sun Q."/>
            <person name="Li D."/>
        </authorList>
    </citation>
    <scope>NUCLEOTIDE SEQUENCE [LARGE SCALE GENOMIC DNA]</scope>
    <source>
        <strain evidence="1 2">MSJd-7</strain>
    </source>
</reference>
<protein>
    <submittedName>
        <fullName evidence="1">Septum formation initiator family protein</fullName>
    </submittedName>
</protein>
<keyword evidence="2" id="KW-1185">Reference proteome</keyword>
<organism evidence="1 2">
    <name type="scientific">Butyricicoccus intestinisimiae</name>
    <dbReference type="NCBI Taxonomy" id="2841509"/>
    <lineage>
        <taxon>Bacteria</taxon>
        <taxon>Bacillati</taxon>
        <taxon>Bacillota</taxon>
        <taxon>Clostridia</taxon>
        <taxon>Eubacteriales</taxon>
        <taxon>Butyricicoccaceae</taxon>
        <taxon>Butyricicoccus</taxon>
    </lineage>
</organism>
<proteinExistence type="predicted"/>
<dbReference type="RefSeq" id="WP_216469079.1">
    <property type="nucleotide sequence ID" value="NZ_JAHLQI010000001.1"/>
</dbReference>
<gene>
    <name evidence="1" type="ORF">KQI75_02390</name>
</gene>
<accession>A0ABS6EP70</accession>
<dbReference type="Proteomes" id="UP000783588">
    <property type="component" value="Unassembled WGS sequence"/>
</dbReference>
<evidence type="ECO:0000313" key="1">
    <source>
        <dbReference type="EMBL" id="MBU5489486.1"/>
    </source>
</evidence>
<dbReference type="Pfam" id="PF04977">
    <property type="entry name" value="DivIC"/>
    <property type="match status" value="1"/>
</dbReference>
<name>A0ABS6EP70_9FIRM</name>
<dbReference type="EMBL" id="JAHLQI010000001">
    <property type="protein sequence ID" value="MBU5489486.1"/>
    <property type="molecule type" value="Genomic_DNA"/>
</dbReference>
<sequence length="96" mass="10679">MNKPKNKKIGILLKLAFVLVAAIAIIKPISLQIQIRELREQVSTLDDQISQEETVNKDLKKSLDEGMTDEAIAKIARDVLGYASPGERVFIDSSEQ</sequence>
<comment type="caution">
    <text evidence="1">The sequence shown here is derived from an EMBL/GenBank/DDBJ whole genome shotgun (WGS) entry which is preliminary data.</text>
</comment>